<dbReference type="InterPro" id="IPR013658">
    <property type="entry name" value="SGL"/>
</dbReference>
<comment type="caution">
    <text evidence="5">The sequence shown here is derived from an EMBL/GenBank/DDBJ whole genome shotgun (WGS) entry which is preliminary data.</text>
</comment>
<feature type="binding site" evidence="3">
    <location>
        <position position="133"/>
    </location>
    <ligand>
        <name>substrate</name>
    </ligand>
</feature>
<comment type="similarity">
    <text evidence="1">Belongs to the SMP-30/CGR1 family.</text>
</comment>
<feature type="binding site" evidence="3">
    <location>
        <position position="30"/>
    </location>
    <ligand>
        <name>a divalent metal cation</name>
        <dbReference type="ChEBI" id="CHEBI:60240"/>
    </ligand>
</feature>
<accession>A0A557P5W5</accession>
<protein>
    <submittedName>
        <fullName evidence="5">SMP-30/gluconolactonase/LRE family protein</fullName>
    </submittedName>
</protein>
<keyword evidence="3" id="KW-0862">Zinc</keyword>
<dbReference type="OrthoDB" id="9775406at2"/>
<feature type="binding site" evidence="3">
    <location>
        <position position="113"/>
    </location>
    <ligand>
        <name>substrate</name>
    </ligand>
</feature>
<dbReference type="GO" id="GO:0004341">
    <property type="term" value="F:gluconolactonase activity"/>
    <property type="evidence" value="ECO:0007669"/>
    <property type="project" value="TreeGrafter"/>
</dbReference>
<dbReference type="Gene3D" id="2.120.10.30">
    <property type="entry name" value="TolB, C-terminal domain"/>
    <property type="match status" value="1"/>
</dbReference>
<evidence type="ECO:0000256" key="1">
    <source>
        <dbReference type="ARBA" id="ARBA00008853"/>
    </source>
</evidence>
<feature type="binding site" evidence="3">
    <location>
        <position position="163"/>
    </location>
    <ligand>
        <name>a divalent metal cation</name>
        <dbReference type="ChEBI" id="CHEBI:60240"/>
    </ligand>
</feature>
<feature type="domain" description="SMP-30/Gluconolactonase/LRE-like region" evidence="4">
    <location>
        <begin position="28"/>
        <end position="271"/>
    </location>
</feature>
<evidence type="ECO:0000256" key="2">
    <source>
        <dbReference type="PIRSR" id="PIRSR605511-1"/>
    </source>
</evidence>
<evidence type="ECO:0000313" key="5">
    <source>
        <dbReference type="EMBL" id="TVO36056.1"/>
    </source>
</evidence>
<feature type="binding site" evidence="3">
    <location>
        <position position="213"/>
    </location>
    <ligand>
        <name>a divalent metal cation</name>
        <dbReference type="ChEBI" id="CHEBI:60240"/>
    </ligand>
</feature>
<proteinExistence type="inferred from homology"/>
<evidence type="ECO:0000313" key="6">
    <source>
        <dbReference type="Proteomes" id="UP000319828"/>
    </source>
</evidence>
<evidence type="ECO:0000256" key="3">
    <source>
        <dbReference type="PIRSR" id="PIRSR605511-2"/>
    </source>
</evidence>
<dbReference type="PANTHER" id="PTHR10907:SF47">
    <property type="entry name" value="REGUCALCIN"/>
    <property type="match status" value="1"/>
</dbReference>
<comment type="cofactor">
    <cofactor evidence="3">
        <name>Zn(2+)</name>
        <dbReference type="ChEBI" id="CHEBI:29105"/>
    </cofactor>
    <text evidence="3">Binds 1 divalent metal cation per subunit.</text>
</comment>
<dbReference type="AlphaFoldDB" id="A0A557P5W5"/>
<dbReference type="InterPro" id="IPR005511">
    <property type="entry name" value="SMP-30"/>
</dbReference>
<reference evidence="5 6" key="1">
    <citation type="submission" date="2019-07" db="EMBL/GenBank/DDBJ databases">
        <title>The draft genome sequence of Vibrio algivorus M1486.</title>
        <authorList>
            <person name="Meng X."/>
        </authorList>
    </citation>
    <scope>NUCLEOTIDE SEQUENCE [LARGE SCALE GENOMIC DNA]</scope>
    <source>
        <strain evidence="5 6">M1486</strain>
    </source>
</reference>
<dbReference type="PANTHER" id="PTHR10907">
    <property type="entry name" value="REGUCALCIN"/>
    <property type="match status" value="1"/>
</dbReference>
<name>A0A557P5W5_9VIBR</name>
<dbReference type="InterPro" id="IPR011042">
    <property type="entry name" value="6-blade_b-propeller_TolB-like"/>
</dbReference>
<dbReference type="SUPFAM" id="SSF63829">
    <property type="entry name" value="Calcium-dependent phosphotriesterase"/>
    <property type="match status" value="1"/>
</dbReference>
<feature type="active site" description="Proton donor/acceptor" evidence="2">
    <location>
        <position position="213"/>
    </location>
</feature>
<keyword evidence="3" id="KW-0479">Metal-binding</keyword>
<dbReference type="GO" id="GO:0019853">
    <property type="term" value="P:L-ascorbic acid biosynthetic process"/>
    <property type="evidence" value="ECO:0007669"/>
    <property type="project" value="TreeGrafter"/>
</dbReference>
<evidence type="ECO:0000259" key="4">
    <source>
        <dbReference type="Pfam" id="PF08450"/>
    </source>
</evidence>
<gene>
    <name evidence="5" type="ORF">FOF44_10400</name>
</gene>
<sequence>MLILYVLILEIKLSYKTIPTNQPLLCEIGESPIWLASHQSLFWVDTENFHIHKYSLPTQYHQKIKVPVAVTAIAPTQNSDWLVATKTGLYRCDFNFKHFEFILDPTEGIEHIRLNDAVNCPNGDLWFGTMNEEQLNQPDGCIYRYQAKTHNLSQLDESYAVANGITFNENLKRAYISNMFKGQVIELQMNHDWSAVINKKVFIQLEEQQGLPDGLTTDNMGNIHVCHWDKGCISIYNPRGQRLDVIDLPVQHATRCTFGGENLNLLFITTAWYGMTDQARDEQPLSGSTFVIPAPFLGKVEHFFSG</sequence>
<dbReference type="EMBL" id="VMKJ01000019">
    <property type="protein sequence ID" value="TVO36056.1"/>
    <property type="molecule type" value="Genomic_DNA"/>
</dbReference>
<dbReference type="Proteomes" id="UP000319828">
    <property type="component" value="Unassembled WGS sequence"/>
</dbReference>
<feature type="binding site" evidence="3">
    <location>
        <position position="115"/>
    </location>
    <ligand>
        <name>substrate</name>
    </ligand>
</feature>
<dbReference type="Pfam" id="PF08450">
    <property type="entry name" value="SGL"/>
    <property type="match status" value="1"/>
</dbReference>
<organism evidence="5 6">
    <name type="scientific">Vibrio algivorus</name>
    <dbReference type="NCBI Taxonomy" id="1667024"/>
    <lineage>
        <taxon>Bacteria</taxon>
        <taxon>Pseudomonadati</taxon>
        <taxon>Pseudomonadota</taxon>
        <taxon>Gammaproteobacteria</taxon>
        <taxon>Vibrionales</taxon>
        <taxon>Vibrionaceae</taxon>
        <taxon>Vibrio</taxon>
    </lineage>
</organism>
<dbReference type="GO" id="GO:0005509">
    <property type="term" value="F:calcium ion binding"/>
    <property type="evidence" value="ECO:0007669"/>
    <property type="project" value="TreeGrafter"/>
</dbReference>
<dbReference type="PRINTS" id="PR01790">
    <property type="entry name" value="SMP30FAMILY"/>
</dbReference>